<dbReference type="AlphaFoldDB" id="A0A3R7SVZ6"/>
<dbReference type="Proteomes" id="UP000283509">
    <property type="component" value="Unassembled WGS sequence"/>
</dbReference>
<gene>
    <name evidence="2" type="ORF">C7M84_003275</name>
</gene>
<keyword evidence="3" id="KW-1185">Reference proteome</keyword>
<evidence type="ECO:0000256" key="1">
    <source>
        <dbReference type="SAM" id="MobiDB-lite"/>
    </source>
</evidence>
<feature type="compositionally biased region" description="Low complexity" evidence="1">
    <location>
        <begin position="200"/>
        <end position="226"/>
    </location>
</feature>
<evidence type="ECO:0000313" key="3">
    <source>
        <dbReference type="Proteomes" id="UP000283509"/>
    </source>
</evidence>
<name>A0A3R7SVZ6_PENVA</name>
<dbReference type="EMBL" id="QCYY01001447">
    <property type="protein sequence ID" value="ROT78026.1"/>
    <property type="molecule type" value="Genomic_DNA"/>
</dbReference>
<protein>
    <submittedName>
        <fullName evidence="2">Uncharacterized protein</fullName>
    </submittedName>
</protein>
<dbReference type="PRINTS" id="PR01217">
    <property type="entry name" value="PRICHEXTENSN"/>
</dbReference>
<feature type="non-terminal residue" evidence="2">
    <location>
        <position position="403"/>
    </location>
</feature>
<feature type="region of interest" description="Disordered" evidence="1">
    <location>
        <begin position="257"/>
        <end position="308"/>
    </location>
</feature>
<reference evidence="2 3" key="1">
    <citation type="submission" date="2018-04" db="EMBL/GenBank/DDBJ databases">
        <authorList>
            <person name="Zhang X."/>
            <person name="Yuan J."/>
            <person name="Li F."/>
            <person name="Xiang J."/>
        </authorList>
    </citation>
    <scope>NUCLEOTIDE SEQUENCE [LARGE SCALE GENOMIC DNA]</scope>
    <source>
        <tissue evidence="2">Muscle</tissue>
    </source>
</reference>
<accession>A0A3R7SVZ6</accession>
<evidence type="ECO:0000313" key="2">
    <source>
        <dbReference type="EMBL" id="ROT78026.1"/>
    </source>
</evidence>
<comment type="caution">
    <text evidence="2">The sequence shown here is derived from an EMBL/GenBank/DDBJ whole genome shotgun (WGS) entry which is preliminary data.</text>
</comment>
<feature type="region of interest" description="Disordered" evidence="1">
    <location>
        <begin position="192"/>
        <end position="243"/>
    </location>
</feature>
<sequence>MSPSLWTAPWLLGFGASVSDDVMAEVLEGFGCRSFTILRHPPSLFPHPHVTIYLLSSSHVTIPPISRSPPHHLILPHPFPLIIPLVPPPLLHHNSAVPHSSLTISPSTASLSPYSSDKNPCPLTILFTCPSLIPLSSHHTPSCTPRSLNHILQFPLFHHTPHPPASQILHHTQTYFSPAFLSHIPSPLPLPYHSPPLSPTTPSRPSRVSPHPSSPLPFHSHLTHPSVSPTPRQPSSHHNTPLDPQTILLTRLPLIHTPSTHHSSSSRPVLPSPPSHHSSSAPLAFHPYHEPPHLNAHNPLPGRAPLTNLPSSPHDALIRTLIQDYLTRPQQTKFIFFEIGQLHTDDHKGPFVDISRKCCGLSSLPFPFLSFLPLPPPPSLQFSHRYFSFPCAPSLLTPQRPPI</sequence>
<dbReference type="STRING" id="6689.A0A3R7SVZ6"/>
<organism evidence="2 3">
    <name type="scientific">Penaeus vannamei</name>
    <name type="common">Whiteleg shrimp</name>
    <name type="synonym">Litopenaeus vannamei</name>
    <dbReference type="NCBI Taxonomy" id="6689"/>
    <lineage>
        <taxon>Eukaryota</taxon>
        <taxon>Metazoa</taxon>
        <taxon>Ecdysozoa</taxon>
        <taxon>Arthropoda</taxon>
        <taxon>Crustacea</taxon>
        <taxon>Multicrustacea</taxon>
        <taxon>Malacostraca</taxon>
        <taxon>Eumalacostraca</taxon>
        <taxon>Eucarida</taxon>
        <taxon>Decapoda</taxon>
        <taxon>Dendrobranchiata</taxon>
        <taxon>Penaeoidea</taxon>
        <taxon>Penaeidae</taxon>
        <taxon>Penaeus</taxon>
    </lineage>
</organism>
<reference evidence="2 3" key="2">
    <citation type="submission" date="2019-01" db="EMBL/GenBank/DDBJ databases">
        <title>The decoding of complex shrimp genome reveals the adaptation for benthos swimmer, frequently molting mechanism and breeding impact on genome.</title>
        <authorList>
            <person name="Sun Y."/>
            <person name="Gao Y."/>
            <person name="Yu Y."/>
        </authorList>
    </citation>
    <scope>NUCLEOTIDE SEQUENCE [LARGE SCALE GENOMIC DNA]</scope>
    <source>
        <tissue evidence="2">Muscle</tissue>
    </source>
</reference>
<proteinExistence type="predicted"/>
<feature type="compositionally biased region" description="Polar residues" evidence="1">
    <location>
        <begin position="227"/>
        <end position="243"/>
    </location>
</feature>
<feature type="compositionally biased region" description="Low complexity" evidence="1">
    <location>
        <begin position="257"/>
        <end position="280"/>
    </location>
</feature>